<proteinExistence type="predicted"/>
<keyword evidence="2" id="KW-0812">Transmembrane</keyword>
<evidence type="ECO:0000256" key="1">
    <source>
        <dbReference type="SAM" id="MobiDB-lite"/>
    </source>
</evidence>
<feature type="signal peptide" evidence="3">
    <location>
        <begin position="1"/>
        <end position="26"/>
    </location>
</feature>
<keyword evidence="5" id="KW-1185">Reference proteome</keyword>
<reference evidence="4 5" key="1">
    <citation type="submission" date="2020-07" db="EMBL/GenBank/DDBJ databases">
        <title>non toxigenic Corynebacterium sp. nov from a clinical source.</title>
        <authorList>
            <person name="Bernier A.-M."/>
            <person name="Bernard K."/>
        </authorList>
    </citation>
    <scope>NUCLEOTIDE SEQUENCE [LARGE SCALE GENOMIC DNA]</scope>
    <source>
        <strain evidence="5">NML 93-0612</strain>
    </source>
</reference>
<feature type="compositionally biased region" description="Basic and acidic residues" evidence="1">
    <location>
        <begin position="114"/>
        <end position="137"/>
    </location>
</feature>
<accession>A0A7G5FD70</accession>
<dbReference type="EMBL" id="CP059833">
    <property type="protein sequence ID" value="QMV84561.1"/>
    <property type="molecule type" value="Genomic_DNA"/>
</dbReference>
<keyword evidence="2" id="KW-1133">Transmembrane helix</keyword>
<feature type="chain" id="PRO_5028895425" description="Secreted protein" evidence="3">
    <location>
        <begin position="27"/>
        <end position="261"/>
    </location>
</feature>
<feature type="compositionally biased region" description="Basic and acidic residues" evidence="1">
    <location>
        <begin position="203"/>
        <end position="213"/>
    </location>
</feature>
<sequence>MRKALFTSALAISLAVSALTAPNAQAVELPPVPDYLKLKIKQSAEHPPAPGENSNIDDKEAKEWVKQVKELFQKASLKEAKDLRDQLLKVDPSAYLHWAFPDLAKVIDEKEMESLDAEAEARTKAESPTEKDLKESPEATPETNNKQESPEATPETNNKQESPEATPETNNKQANPVKPETDNKQANPVKPETDNKQANPVKPETDNKQKSPESDADGGFSSDSAFGIVDVILSAFGTIGIVFGIGTVINNFLKSNGLPHF</sequence>
<evidence type="ECO:0000313" key="4">
    <source>
        <dbReference type="EMBL" id="QMV84561.1"/>
    </source>
</evidence>
<evidence type="ECO:0000256" key="2">
    <source>
        <dbReference type="SAM" id="Phobius"/>
    </source>
</evidence>
<dbReference type="RefSeq" id="WP_182385369.1">
    <property type="nucleotide sequence ID" value="NZ_CP059833.1"/>
</dbReference>
<feature type="region of interest" description="Disordered" evidence="1">
    <location>
        <begin position="114"/>
        <end position="222"/>
    </location>
</feature>
<name>A0A7G5FD70_9CORY</name>
<protein>
    <recommendedName>
        <fullName evidence="6">Secreted protein</fullName>
    </recommendedName>
</protein>
<evidence type="ECO:0008006" key="6">
    <source>
        <dbReference type="Google" id="ProtNLM"/>
    </source>
</evidence>
<keyword evidence="3" id="KW-0732">Signal</keyword>
<evidence type="ECO:0000313" key="5">
    <source>
        <dbReference type="Proteomes" id="UP000515570"/>
    </source>
</evidence>
<keyword evidence="2" id="KW-0472">Membrane</keyword>
<dbReference type="AlphaFoldDB" id="A0A7G5FD70"/>
<feature type="transmembrane region" description="Helical" evidence="2">
    <location>
        <begin position="231"/>
        <end position="253"/>
    </location>
</feature>
<evidence type="ECO:0000256" key="3">
    <source>
        <dbReference type="SAM" id="SignalP"/>
    </source>
</evidence>
<gene>
    <name evidence="4" type="ORF">HW450_09340</name>
</gene>
<organism evidence="4 5">
    <name type="scientific">Corynebacterium hindlerae</name>
    <dbReference type="NCBI Taxonomy" id="699041"/>
    <lineage>
        <taxon>Bacteria</taxon>
        <taxon>Bacillati</taxon>
        <taxon>Actinomycetota</taxon>
        <taxon>Actinomycetes</taxon>
        <taxon>Mycobacteriales</taxon>
        <taxon>Corynebacteriaceae</taxon>
        <taxon>Corynebacterium</taxon>
    </lineage>
</organism>
<dbReference type="Proteomes" id="UP000515570">
    <property type="component" value="Chromosome"/>
</dbReference>